<dbReference type="OrthoDB" id="280334at2"/>
<protein>
    <submittedName>
        <fullName evidence="4">Flagellar hook capping protein</fullName>
    </submittedName>
</protein>
<dbReference type="Pfam" id="PF03963">
    <property type="entry name" value="FlgD"/>
    <property type="match status" value="1"/>
</dbReference>
<keyword evidence="2" id="KW-1005">Bacterial flagellum biogenesis</keyword>
<evidence type="ECO:0000256" key="3">
    <source>
        <dbReference type="SAM" id="MobiDB-lite"/>
    </source>
</evidence>
<evidence type="ECO:0000313" key="5">
    <source>
        <dbReference type="Proteomes" id="UP000490800"/>
    </source>
</evidence>
<evidence type="ECO:0000256" key="2">
    <source>
        <dbReference type="ARBA" id="ARBA00022795"/>
    </source>
</evidence>
<keyword evidence="5" id="KW-1185">Reference proteome</keyword>
<dbReference type="RefSeq" id="WP_157334008.1">
    <property type="nucleotide sequence ID" value="NZ_RHLK01000003.1"/>
</dbReference>
<feature type="region of interest" description="Disordered" evidence="3">
    <location>
        <begin position="142"/>
        <end position="170"/>
    </location>
</feature>
<dbReference type="Proteomes" id="UP000490800">
    <property type="component" value="Unassembled WGS sequence"/>
</dbReference>
<dbReference type="InterPro" id="IPR005648">
    <property type="entry name" value="FlgD"/>
</dbReference>
<comment type="similarity">
    <text evidence="1">Belongs to the FlgD family.</text>
</comment>
<sequence length="170" mass="18763">MAELWQDVTKTGTTNTASTKKAKEKDGSILGKDDFLKIMIAQLRNQDPMQPMQDKEFIAQMAQFTSVEQLSNMAAEMKLLRSSLGFTSSLIDKNISWIGLNDKGETSTMSGKVESIIIRDGVQYAVVGKREVVLEDVLSIENVKPDVPKPEEPKPEEPKPETPAPGNQTP</sequence>
<proteinExistence type="inferred from homology"/>
<evidence type="ECO:0000313" key="4">
    <source>
        <dbReference type="EMBL" id="MVO99155.1"/>
    </source>
</evidence>
<keyword evidence="4" id="KW-0969">Cilium</keyword>
<dbReference type="EMBL" id="RHLK01000003">
    <property type="protein sequence ID" value="MVO99155.1"/>
    <property type="molecule type" value="Genomic_DNA"/>
</dbReference>
<dbReference type="AlphaFoldDB" id="A0A7X3FGE9"/>
<comment type="caution">
    <text evidence="4">The sequence shown here is derived from an EMBL/GenBank/DDBJ whole genome shotgun (WGS) entry which is preliminary data.</text>
</comment>
<feature type="region of interest" description="Disordered" evidence="3">
    <location>
        <begin position="1"/>
        <end position="24"/>
    </location>
</feature>
<feature type="compositionally biased region" description="Basic and acidic residues" evidence="3">
    <location>
        <begin position="143"/>
        <end position="160"/>
    </location>
</feature>
<keyword evidence="4" id="KW-0282">Flagellum</keyword>
<accession>A0A7X3FGE9</accession>
<organism evidence="4 5">
    <name type="scientific">Paenibacillus lutrae</name>
    <dbReference type="NCBI Taxonomy" id="2078573"/>
    <lineage>
        <taxon>Bacteria</taxon>
        <taxon>Bacillati</taxon>
        <taxon>Bacillota</taxon>
        <taxon>Bacilli</taxon>
        <taxon>Bacillales</taxon>
        <taxon>Paenibacillaceae</taxon>
        <taxon>Paenibacillus</taxon>
    </lineage>
</organism>
<evidence type="ECO:0000256" key="1">
    <source>
        <dbReference type="ARBA" id="ARBA00010577"/>
    </source>
</evidence>
<gene>
    <name evidence="4" type="ORF">EDM21_06390</name>
</gene>
<reference evidence="4 5" key="1">
    <citation type="journal article" date="2019" name="Microorganisms">
        <title>Paenibacillus lutrae sp. nov., A Chitinolytic Species Isolated from A River Otter in Castril Natural Park, Granada, Spain.</title>
        <authorList>
            <person name="Rodriguez M."/>
            <person name="Reina J.C."/>
            <person name="Bejar V."/>
            <person name="Llamas I."/>
        </authorList>
    </citation>
    <scope>NUCLEOTIDE SEQUENCE [LARGE SCALE GENOMIC DNA]</scope>
    <source>
        <strain evidence="4 5">N10</strain>
    </source>
</reference>
<keyword evidence="4" id="KW-0966">Cell projection</keyword>
<name>A0A7X3FGE9_9BACL</name>
<dbReference type="GO" id="GO:0044781">
    <property type="term" value="P:bacterial-type flagellum organization"/>
    <property type="evidence" value="ECO:0007669"/>
    <property type="project" value="UniProtKB-KW"/>
</dbReference>
<feature type="compositionally biased region" description="Low complexity" evidence="3">
    <location>
        <begin position="9"/>
        <end position="19"/>
    </location>
</feature>